<accession>A0A078B573</accession>
<evidence type="ECO:0000256" key="1">
    <source>
        <dbReference type="ARBA" id="ARBA00004167"/>
    </source>
</evidence>
<evidence type="ECO:0000256" key="5">
    <source>
        <dbReference type="ARBA" id="ARBA00022833"/>
    </source>
</evidence>
<dbReference type="Pfam" id="PF13695">
    <property type="entry name" value="Zn_ribbon_3CxxC"/>
    <property type="match status" value="1"/>
</dbReference>
<dbReference type="GO" id="GO:0051205">
    <property type="term" value="P:protein insertion into membrane"/>
    <property type="evidence" value="ECO:0007669"/>
    <property type="project" value="TreeGrafter"/>
</dbReference>
<reference evidence="9 10" key="1">
    <citation type="submission" date="2014-06" db="EMBL/GenBank/DDBJ databases">
        <authorList>
            <person name="Swart Estienne"/>
        </authorList>
    </citation>
    <scope>NUCLEOTIDE SEQUENCE [LARGE SCALE GENOMIC DNA]</scope>
    <source>
        <strain evidence="9 10">130c</strain>
    </source>
</reference>
<dbReference type="InterPro" id="IPR027377">
    <property type="entry name" value="ZAR1/RTP1-5-like_Znf-3CxxC"/>
</dbReference>
<protein>
    <recommendedName>
        <fullName evidence="8">3CxxC-type domain-containing protein</fullName>
    </recommendedName>
</protein>
<dbReference type="Proteomes" id="UP000039865">
    <property type="component" value="Unassembled WGS sequence"/>
</dbReference>
<evidence type="ECO:0000313" key="10">
    <source>
        <dbReference type="Proteomes" id="UP000039865"/>
    </source>
</evidence>
<evidence type="ECO:0000313" key="9">
    <source>
        <dbReference type="EMBL" id="CDW88402.1"/>
    </source>
</evidence>
<keyword evidence="10" id="KW-1185">Reference proteome</keyword>
<comment type="subcellular location">
    <subcellularLocation>
        <location evidence="1">Membrane</location>
        <topology evidence="1">Single-pass membrane protein</topology>
    </subcellularLocation>
</comment>
<dbReference type="InParanoid" id="A0A078B573"/>
<dbReference type="AlphaFoldDB" id="A0A078B573"/>
<dbReference type="PANTHER" id="PTHR14402">
    <property type="entry name" value="RECEPTOR TRANSPORTING PROTEIN"/>
    <property type="match status" value="1"/>
</dbReference>
<evidence type="ECO:0000256" key="6">
    <source>
        <dbReference type="ARBA" id="ARBA00022989"/>
    </source>
</evidence>
<keyword evidence="3" id="KW-0479">Metal-binding</keyword>
<dbReference type="PANTHER" id="PTHR14402:SF10">
    <property type="entry name" value="3CXXC-TYPE DOMAIN-CONTAINING PROTEIN"/>
    <property type="match status" value="1"/>
</dbReference>
<keyword evidence="7" id="KW-0472">Membrane</keyword>
<keyword evidence="5" id="KW-0862">Zinc</keyword>
<dbReference type="GO" id="GO:0031849">
    <property type="term" value="F:olfactory receptor binding"/>
    <property type="evidence" value="ECO:0007669"/>
    <property type="project" value="TreeGrafter"/>
</dbReference>
<dbReference type="OrthoDB" id="8121437at2759"/>
<evidence type="ECO:0000256" key="4">
    <source>
        <dbReference type="ARBA" id="ARBA00022771"/>
    </source>
</evidence>
<dbReference type="InterPro" id="IPR026096">
    <property type="entry name" value="R-trans_p"/>
</dbReference>
<evidence type="ECO:0000256" key="2">
    <source>
        <dbReference type="ARBA" id="ARBA00022692"/>
    </source>
</evidence>
<dbReference type="GO" id="GO:0016020">
    <property type="term" value="C:membrane"/>
    <property type="evidence" value="ECO:0007669"/>
    <property type="project" value="UniProtKB-SubCell"/>
</dbReference>
<dbReference type="GO" id="GO:0006612">
    <property type="term" value="P:protein targeting to membrane"/>
    <property type="evidence" value="ECO:0007669"/>
    <property type="project" value="TreeGrafter"/>
</dbReference>
<feature type="domain" description="3CxxC-type" evidence="8">
    <location>
        <begin position="39"/>
        <end position="152"/>
    </location>
</feature>
<keyword evidence="2" id="KW-0812">Transmembrane</keyword>
<keyword evidence="4" id="KW-0863">Zinc-finger</keyword>
<dbReference type="EMBL" id="CCKQ01016527">
    <property type="protein sequence ID" value="CDW88402.1"/>
    <property type="molecule type" value="Genomic_DNA"/>
</dbReference>
<sequence length="175" mass="20659">MVDRSKDFATILRRDIKKYLKLYTIFDENKATDPYLIIPTKLKFKCEKCKNSWTTAHGTVQFMYHLQTRTSMIFIQVLMYPQKCRRCQLTATLSVYDDEQMRVAEEFVESLEKELYPSSQSVYKAKRKHTEKRACRARNKHIKSLCMACKNGICVYNKEKQKKYRATAKNGLRSG</sequence>
<organism evidence="9 10">
    <name type="scientific">Stylonychia lemnae</name>
    <name type="common">Ciliate</name>
    <dbReference type="NCBI Taxonomy" id="5949"/>
    <lineage>
        <taxon>Eukaryota</taxon>
        <taxon>Sar</taxon>
        <taxon>Alveolata</taxon>
        <taxon>Ciliophora</taxon>
        <taxon>Intramacronucleata</taxon>
        <taxon>Spirotrichea</taxon>
        <taxon>Stichotrichia</taxon>
        <taxon>Sporadotrichida</taxon>
        <taxon>Oxytrichidae</taxon>
        <taxon>Stylonychinae</taxon>
        <taxon>Stylonychia</taxon>
    </lineage>
</organism>
<evidence type="ECO:0000259" key="8">
    <source>
        <dbReference type="SMART" id="SM01328"/>
    </source>
</evidence>
<dbReference type="SMART" id="SM01328">
    <property type="entry name" value="zf-3CxxC"/>
    <property type="match status" value="1"/>
</dbReference>
<dbReference type="GO" id="GO:0008270">
    <property type="term" value="F:zinc ion binding"/>
    <property type="evidence" value="ECO:0007669"/>
    <property type="project" value="UniProtKB-KW"/>
</dbReference>
<keyword evidence="6" id="KW-1133">Transmembrane helix</keyword>
<name>A0A078B573_STYLE</name>
<evidence type="ECO:0000256" key="7">
    <source>
        <dbReference type="ARBA" id="ARBA00023136"/>
    </source>
</evidence>
<gene>
    <name evidence="9" type="primary">Contig6220.g6656</name>
    <name evidence="9" type="ORF">STYLEM_17523</name>
</gene>
<evidence type="ECO:0000256" key="3">
    <source>
        <dbReference type="ARBA" id="ARBA00022723"/>
    </source>
</evidence>
<proteinExistence type="predicted"/>